<name>A0A2G9GKL0_9LAMI</name>
<dbReference type="OrthoDB" id="1022321at2759"/>
<evidence type="ECO:0000313" key="2">
    <source>
        <dbReference type="Proteomes" id="UP000231279"/>
    </source>
</evidence>
<sequence length="93" mass="11170">MLRRALSISLLSNSTMVLGWCRPRRRRRRLMIRLGNRRRRFCLGPRPVVRWVVMARAFRILKKMIVRMVASGRFVEAYCWSLPLLRPQLFPLC</sequence>
<organism evidence="1 2">
    <name type="scientific">Handroanthus impetiginosus</name>
    <dbReference type="NCBI Taxonomy" id="429701"/>
    <lineage>
        <taxon>Eukaryota</taxon>
        <taxon>Viridiplantae</taxon>
        <taxon>Streptophyta</taxon>
        <taxon>Embryophyta</taxon>
        <taxon>Tracheophyta</taxon>
        <taxon>Spermatophyta</taxon>
        <taxon>Magnoliopsida</taxon>
        <taxon>eudicotyledons</taxon>
        <taxon>Gunneridae</taxon>
        <taxon>Pentapetalae</taxon>
        <taxon>asterids</taxon>
        <taxon>lamiids</taxon>
        <taxon>Lamiales</taxon>
        <taxon>Bignoniaceae</taxon>
        <taxon>Crescentiina</taxon>
        <taxon>Tabebuia alliance</taxon>
        <taxon>Handroanthus</taxon>
    </lineage>
</organism>
<reference evidence="2" key="1">
    <citation type="journal article" date="2018" name="Gigascience">
        <title>Genome assembly of the Pink Ipe (Handroanthus impetiginosus, Bignoniaceae), a highly valued, ecologically keystone Neotropical timber forest tree.</title>
        <authorList>
            <person name="Silva-Junior O.B."/>
            <person name="Grattapaglia D."/>
            <person name="Novaes E."/>
            <person name="Collevatti R.G."/>
        </authorList>
    </citation>
    <scope>NUCLEOTIDE SEQUENCE [LARGE SCALE GENOMIC DNA]</scope>
    <source>
        <strain evidence="2">cv. UFG-1</strain>
    </source>
</reference>
<dbReference type="AlphaFoldDB" id="A0A2G9GKL0"/>
<evidence type="ECO:0000313" key="1">
    <source>
        <dbReference type="EMBL" id="PIN05796.1"/>
    </source>
</evidence>
<dbReference type="Proteomes" id="UP000231279">
    <property type="component" value="Unassembled WGS sequence"/>
</dbReference>
<comment type="caution">
    <text evidence="1">The sequence shown here is derived from an EMBL/GenBank/DDBJ whole genome shotgun (WGS) entry which is preliminary data.</text>
</comment>
<accession>A0A2G9GKL0</accession>
<keyword evidence="2" id="KW-1185">Reference proteome</keyword>
<proteinExistence type="predicted"/>
<gene>
    <name evidence="1" type="ORF">CDL12_21657</name>
</gene>
<protein>
    <submittedName>
        <fullName evidence="1">Uncharacterized protein</fullName>
    </submittedName>
</protein>
<dbReference type="EMBL" id="NKXS01004625">
    <property type="protein sequence ID" value="PIN05796.1"/>
    <property type="molecule type" value="Genomic_DNA"/>
</dbReference>